<dbReference type="InterPro" id="IPR016032">
    <property type="entry name" value="Sig_transdc_resp-reg_C-effctor"/>
</dbReference>
<dbReference type="Pfam" id="PF25873">
    <property type="entry name" value="WHD_MalT"/>
    <property type="match status" value="1"/>
</dbReference>
<comment type="caution">
    <text evidence="5">The sequence shown here is derived from an EMBL/GenBank/DDBJ whole genome shotgun (WGS) entry which is preliminary data.</text>
</comment>
<dbReference type="Proteomes" id="UP000598146">
    <property type="component" value="Unassembled WGS sequence"/>
</dbReference>
<organism evidence="5 6">
    <name type="scientific">Actinoplanes aureus</name>
    <dbReference type="NCBI Taxonomy" id="2792083"/>
    <lineage>
        <taxon>Bacteria</taxon>
        <taxon>Bacillati</taxon>
        <taxon>Actinomycetota</taxon>
        <taxon>Actinomycetes</taxon>
        <taxon>Micromonosporales</taxon>
        <taxon>Micromonosporaceae</taxon>
        <taxon>Actinoplanes</taxon>
    </lineage>
</organism>
<protein>
    <submittedName>
        <fullName evidence="5">Helix-turn-helix transcriptional regulator</fullName>
    </submittedName>
</protein>
<dbReference type="InterPro" id="IPR059106">
    <property type="entry name" value="WHD_MalT"/>
</dbReference>
<dbReference type="PROSITE" id="PS50043">
    <property type="entry name" value="HTH_LUXR_2"/>
    <property type="match status" value="1"/>
</dbReference>
<reference evidence="5" key="1">
    <citation type="submission" date="2020-11" db="EMBL/GenBank/DDBJ databases">
        <title>Isolation and identification of active actinomycetes.</title>
        <authorList>
            <person name="Sun X."/>
        </authorList>
    </citation>
    <scope>NUCLEOTIDE SEQUENCE</scope>
    <source>
        <strain evidence="5">NEAU-A11</strain>
    </source>
</reference>
<name>A0A931CF69_9ACTN</name>
<proteinExistence type="predicted"/>
<keyword evidence="1" id="KW-0805">Transcription regulation</keyword>
<dbReference type="Pfam" id="PF00196">
    <property type="entry name" value="GerE"/>
    <property type="match status" value="1"/>
</dbReference>
<accession>A0A931CF69</accession>
<dbReference type="AlphaFoldDB" id="A0A931CF69"/>
<dbReference type="InterPro" id="IPR027417">
    <property type="entry name" value="P-loop_NTPase"/>
</dbReference>
<evidence type="ECO:0000259" key="4">
    <source>
        <dbReference type="PROSITE" id="PS50043"/>
    </source>
</evidence>
<dbReference type="PANTHER" id="PTHR44688:SF16">
    <property type="entry name" value="DNA-BINDING TRANSCRIPTIONAL ACTIVATOR DEVR_DOSR"/>
    <property type="match status" value="1"/>
</dbReference>
<dbReference type="CDD" id="cd06170">
    <property type="entry name" value="LuxR_C_like"/>
    <property type="match status" value="1"/>
</dbReference>
<dbReference type="Gene3D" id="3.40.50.300">
    <property type="entry name" value="P-loop containing nucleotide triphosphate hydrolases"/>
    <property type="match status" value="1"/>
</dbReference>
<dbReference type="Gene3D" id="1.25.40.10">
    <property type="entry name" value="Tetratricopeptide repeat domain"/>
    <property type="match status" value="1"/>
</dbReference>
<dbReference type="SUPFAM" id="SSF46894">
    <property type="entry name" value="C-terminal effector domain of the bipartite response regulators"/>
    <property type="match status" value="1"/>
</dbReference>
<sequence length="887" mass="96441">MTDQRVGPADLLSLAVAKTASPQGRRADVERQRLFDLLNAAADKAVTLVCAGAGWGKTMLVSAWARSRTGPIAWLSLDKKDNDPQLFWAYVVAALQLAGAVRPGNPFTEANSMPADGRERGRHLAAGLGRLPDRTILVIDDFHEIDDPQILQEMNDLLRRPPRPLRMVFISRVWPALALHRLRAEGQVAEIRAKELAFTADEAAALVRGHGLTLAASDVSRLLDRTEGWAAGLRLGAGFLAGHDGARSIEDFAGDVHGVDDYLIEGILADRDVRERRFLLQTSILDRLCADLANAVTTQHDGQRMLEQLERDNDFVVRLGPKPLWFRYHNLLREALGHHLSLEEPAVIPELHRRAARWYATNNSLVEALTHAVSARDWAYVGHVVATQAGGLILSPHRAALLKILQRVPPEEMDSTPELIFCTVVLLFHAGDYEAIPARIARARELLRRRGDAGTHRSVDIMLYTPEMLTERAVGAMPSVVAVSNRLLDLLATGTAGGVVATQQRAIAMNHRGLALMWTGQPEAASRDLWAAISAAHTSGVELTEINAAGHLALLQILSGSADEAAKLAASTLELADQRGWRYTLQAVPAHFANALVLLERHDLKAAQEAVRQGARAHHGNPEAAQRVVLLGIEARLAVARGELARARLFLDEARRDRSPRMHAPTLDRWLTLIDAEVNLAEGRPEPAALFDPGIEPDPTLDFPRQVVRARFAYATRDLRRAEDLLKAAPSVLSHTVATVEAGVVGALVADARGQATLAVDLLAGAMNLAAGEGIRRPFVVLAGSRLDDLIQRLRLLGGDASFIEDSLSEVRATSQLPAELATAAGLSDREAEVLRYLPTNLSAAEIATHLGVSVNTIKAHMRAIYRKLGAARRNEAVMVARKTGIL</sequence>
<dbReference type="GO" id="GO:0003677">
    <property type="term" value="F:DNA binding"/>
    <property type="evidence" value="ECO:0007669"/>
    <property type="project" value="UniProtKB-KW"/>
</dbReference>
<keyword evidence="2" id="KW-0238">DNA-binding</keyword>
<gene>
    <name evidence="5" type="ORF">I4J89_33660</name>
</gene>
<dbReference type="InterPro" id="IPR036388">
    <property type="entry name" value="WH-like_DNA-bd_sf"/>
</dbReference>
<dbReference type="EMBL" id="JADQTO010000020">
    <property type="protein sequence ID" value="MBG0566407.1"/>
    <property type="molecule type" value="Genomic_DNA"/>
</dbReference>
<dbReference type="InterPro" id="IPR011990">
    <property type="entry name" value="TPR-like_helical_dom_sf"/>
</dbReference>
<evidence type="ECO:0000256" key="1">
    <source>
        <dbReference type="ARBA" id="ARBA00023015"/>
    </source>
</evidence>
<dbReference type="GO" id="GO:0006355">
    <property type="term" value="P:regulation of DNA-templated transcription"/>
    <property type="evidence" value="ECO:0007669"/>
    <property type="project" value="InterPro"/>
</dbReference>
<evidence type="ECO:0000256" key="3">
    <source>
        <dbReference type="ARBA" id="ARBA00023163"/>
    </source>
</evidence>
<feature type="domain" description="HTH luxR-type" evidence="4">
    <location>
        <begin position="820"/>
        <end position="885"/>
    </location>
</feature>
<keyword evidence="6" id="KW-1185">Reference proteome</keyword>
<dbReference type="InterPro" id="IPR000792">
    <property type="entry name" value="Tscrpt_reg_LuxR_C"/>
</dbReference>
<dbReference type="PANTHER" id="PTHR44688">
    <property type="entry name" value="DNA-BINDING TRANSCRIPTIONAL ACTIVATOR DEVR_DOSR"/>
    <property type="match status" value="1"/>
</dbReference>
<keyword evidence="3" id="KW-0804">Transcription</keyword>
<dbReference type="RefSeq" id="WP_196418186.1">
    <property type="nucleotide sequence ID" value="NZ_JADQTO010000020.1"/>
</dbReference>
<dbReference type="PRINTS" id="PR00038">
    <property type="entry name" value="HTHLUXR"/>
</dbReference>
<evidence type="ECO:0000313" key="6">
    <source>
        <dbReference type="Proteomes" id="UP000598146"/>
    </source>
</evidence>
<evidence type="ECO:0000313" key="5">
    <source>
        <dbReference type="EMBL" id="MBG0566407.1"/>
    </source>
</evidence>
<dbReference type="SMART" id="SM00421">
    <property type="entry name" value="HTH_LUXR"/>
    <property type="match status" value="1"/>
</dbReference>
<evidence type="ECO:0000256" key="2">
    <source>
        <dbReference type="ARBA" id="ARBA00023125"/>
    </source>
</evidence>
<dbReference type="SUPFAM" id="SSF52540">
    <property type="entry name" value="P-loop containing nucleoside triphosphate hydrolases"/>
    <property type="match status" value="1"/>
</dbReference>
<dbReference type="SUPFAM" id="SSF48452">
    <property type="entry name" value="TPR-like"/>
    <property type="match status" value="1"/>
</dbReference>
<dbReference type="Gene3D" id="1.10.10.10">
    <property type="entry name" value="Winged helix-like DNA-binding domain superfamily/Winged helix DNA-binding domain"/>
    <property type="match status" value="1"/>
</dbReference>